<dbReference type="Proteomes" id="UP000774617">
    <property type="component" value="Unassembled WGS sequence"/>
</dbReference>
<evidence type="ECO:0000256" key="5">
    <source>
        <dbReference type="ARBA" id="ARBA00023002"/>
    </source>
</evidence>
<dbReference type="Pfam" id="PF02771">
    <property type="entry name" value="Acyl-CoA_dh_N"/>
    <property type="match status" value="1"/>
</dbReference>
<dbReference type="SMART" id="SM01117">
    <property type="entry name" value="Cyt-b5"/>
    <property type="match status" value="1"/>
</dbReference>
<dbReference type="Pfam" id="PF00441">
    <property type="entry name" value="Acyl-CoA_dh_1"/>
    <property type="match status" value="1"/>
</dbReference>
<dbReference type="Gene3D" id="1.20.140.10">
    <property type="entry name" value="Butyryl-CoA Dehydrogenase, subunit A, domain 3"/>
    <property type="match status" value="1"/>
</dbReference>
<dbReference type="EMBL" id="JAGTJR010000015">
    <property type="protein sequence ID" value="KAH7048361.1"/>
    <property type="molecule type" value="Genomic_DNA"/>
</dbReference>
<dbReference type="Pfam" id="PF02770">
    <property type="entry name" value="Acyl-CoA_dh_M"/>
    <property type="match status" value="1"/>
</dbReference>
<proteinExistence type="inferred from homology"/>
<dbReference type="InterPro" id="IPR013786">
    <property type="entry name" value="AcylCoA_DH/ox_N"/>
</dbReference>
<dbReference type="Gene3D" id="3.10.120.10">
    <property type="entry name" value="Cytochrome b5-like heme/steroid binding domain"/>
    <property type="match status" value="1"/>
</dbReference>
<dbReference type="InterPro" id="IPR046373">
    <property type="entry name" value="Acyl-CoA_Oxase/DH_mid-dom_sf"/>
</dbReference>
<reference evidence="8 9" key="1">
    <citation type="journal article" date="2021" name="Nat. Commun.">
        <title>Genetic determinants of endophytism in the Arabidopsis root mycobiome.</title>
        <authorList>
            <person name="Mesny F."/>
            <person name="Miyauchi S."/>
            <person name="Thiergart T."/>
            <person name="Pickel B."/>
            <person name="Atanasova L."/>
            <person name="Karlsson M."/>
            <person name="Huettel B."/>
            <person name="Barry K.W."/>
            <person name="Haridas S."/>
            <person name="Chen C."/>
            <person name="Bauer D."/>
            <person name="Andreopoulos W."/>
            <person name="Pangilinan J."/>
            <person name="LaButti K."/>
            <person name="Riley R."/>
            <person name="Lipzen A."/>
            <person name="Clum A."/>
            <person name="Drula E."/>
            <person name="Henrissat B."/>
            <person name="Kohler A."/>
            <person name="Grigoriev I.V."/>
            <person name="Martin F.M."/>
            <person name="Hacquard S."/>
        </authorList>
    </citation>
    <scope>NUCLEOTIDE SEQUENCE [LARGE SCALE GENOMIC DNA]</scope>
    <source>
        <strain evidence="8 9">MPI-SDFR-AT-0080</strain>
    </source>
</reference>
<organism evidence="8 9">
    <name type="scientific">Macrophomina phaseolina</name>
    <dbReference type="NCBI Taxonomy" id="35725"/>
    <lineage>
        <taxon>Eukaryota</taxon>
        <taxon>Fungi</taxon>
        <taxon>Dikarya</taxon>
        <taxon>Ascomycota</taxon>
        <taxon>Pezizomycotina</taxon>
        <taxon>Dothideomycetes</taxon>
        <taxon>Dothideomycetes incertae sedis</taxon>
        <taxon>Botryosphaeriales</taxon>
        <taxon>Botryosphaeriaceae</taxon>
        <taxon>Macrophomina</taxon>
    </lineage>
</organism>
<evidence type="ECO:0000313" key="9">
    <source>
        <dbReference type="Proteomes" id="UP000774617"/>
    </source>
</evidence>
<dbReference type="Gene3D" id="1.10.540.10">
    <property type="entry name" value="Acyl-CoA dehydrogenase/oxidase, N-terminal domain"/>
    <property type="match status" value="1"/>
</dbReference>
<evidence type="ECO:0000256" key="6">
    <source>
        <dbReference type="SAM" id="MobiDB-lite"/>
    </source>
</evidence>
<protein>
    <submittedName>
        <fullName evidence="8">Acyl-CoA dehydrogenase/oxidase</fullName>
    </submittedName>
</protein>
<dbReference type="InterPro" id="IPR006091">
    <property type="entry name" value="Acyl-CoA_Oxase/DH_mid-dom"/>
</dbReference>
<feature type="compositionally biased region" description="Pro residues" evidence="6">
    <location>
        <begin position="86"/>
        <end position="98"/>
    </location>
</feature>
<dbReference type="PROSITE" id="PS50255">
    <property type="entry name" value="CYTOCHROME_B5_2"/>
    <property type="match status" value="1"/>
</dbReference>
<dbReference type="InterPro" id="IPR036250">
    <property type="entry name" value="AcylCo_DH-like_C"/>
</dbReference>
<keyword evidence="5" id="KW-0560">Oxidoreductase</keyword>
<dbReference type="InterPro" id="IPR009075">
    <property type="entry name" value="AcylCo_DH/oxidase_C"/>
</dbReference>
<gene>
    <name evidence="8" type="ORF">B0J12DRAFT_665873</name>
</gene>
<dbReference type="SUPFAM" id="SSF55856">
    <property type="entry name" value="Cytochrome b5-like heme/steroid binding domain"/>
    <property type="match status" value="1"/>
</dbReference>
<dbReference type="SUPFAM" id="SSF47203">
    <property type="entry name" value="Acyl-CoA dehydrogenase C-terminal domain-like"/>
    <property type="match status" value="1"/>
</dbReference>
<keyword evidence="4" id="KW-0274">FAD</keyword>
<accession>A0ABQ8G9K3</accession>
<name>A0ABQ8G9K3_9PEZI</name>
<keyword evidence="9" id="KW-1185">Reference proteome</keyword>
<evidence type="ECO:0000256" key="4">
    <source>
        <dbReference type="ARBA" id="ARBA00022827"/>
    </source>
</evidence>
<keyword evidence="3" id="KW-0285">Flavoprotein</keyword>
<feature type="domain" description="Cytochrome b5 heme-binding" evidence="7">
    <location>
        <begin position="2"/>
        <end position="78"/>
    </location>
</feature>
<dbReference type="InterPro" id="IPR050741">
    <property type="entry name" value="Acyl-CoA_dehydrogenase"/>
</dbReference>
<dbReference type="InterPro" id="IPR037069">
    <property type="entry name" value="AcylCoA_DH/ox_N_sf"/>
</dbReference>
<dbReference type="PRINTS" id="PR00363">
    <property type="entry name" value="CYTOCHROMEB5"/>
</dbReference>
<dbReference type="InterPro" id="IPR036400">
    <property type="entry name" value="Cyt_B5-like_heme/steroid_sf"/>
</dbReference>
<sequence>MAGTFSKADVAAHSKPDNLWIIVDEDVYDLTKFQDEHPGGKKILQRVAGKDASKQFWKYHNEGILKKYQKQLQIGSLDSKPKPAAAAPPTPPKTPPAKPKAEPGTVSAVPEEDFEALEQFGDLIPFADPSWYQTYHSPYFNQSHADLRAEAREWVENEIIPNVTEWDEAKRVPEEIYKAMGERGYLAGLLGLHKWPSHLTDKRVASVAPEKWDLFHEMLLTDELSRSGSGGFVWNVIGGFGIGCPPVVKHGKKELVERILPGILSGDKRICLAITEPDAGSDVANLTCEAKLSEDGKHYIVNGEKKWITNGIWCDYFTTAVRTGKEGMNGVSVLLIERDMGGVSTRRMDCQGVWSSGTTYITFEDVKVPVENLIGKENQGFKVIMTNFNHERIGIIIQCLRFSRVCYEDCVKYAHKRRTFGKKLIDHPVIRLKLAHMARQIEASYNWLENLIFQCQRMNEMEAMLKLGGAIASLKAQATTTFEFCAREASQIFGGLSYSRGGQGGRIERLYRDVRAYAIPGGSEEIMLDLSIRQSLRVHKALGMKL</sequence>
<evidence type="ECO:0000256" key="1">
    <source>
        <dbReference type="ARBA" id="ARBA00001974"/>
    </source>
</evidence>
<dbReference type="InterPro" id="IPR001199">
    <property type="entry name" value="Cyt_B5-like_heme/steroid-bd"/>
</dbReference>
<dbReference type="SUPFAM" id="SSF56645">
    <property type="entry name" value="Acyl-CoA dehydrogenase NM domain-like"/>
    <property type="match status" value="1"/>
</dbReference>
<dbReference type="PANTHER" id="PTHR48083">
    <property type="entry name" value="MEDIUM-CHAIN SPECIFIC ACYL-COA DEHYDROGENASE, MITOCHONDRIAL-RELATED"/>
    <property type="match status" value="1"/>
</dbReference>
<comment type="caution">
    <text evidence="8">The sequence shown here is derived from an EMBL/GenBank/DDBJ whole genome shotgun (WGS) entry which is preliminary data.</text>
</comment>
<feature type="region of interest" description="Disordered" evidence="6">
    <location>
        <begin position="78"/>
        <end position="106"/>
    </location>
</feature>
<evidence type="ECO:0000259" key="7">
    <source>
        <dbReference type="PROSITE" id="PS50255"/>
    </source>
</evidence>
<dbReference type="PANTHER" id="PTHR48083:SF28">
    <property type="entry name" value="ACYL-COA DEHYDROGENASE FAMILY PROTEIN (AFU_ORTHOLOGUE AFUA_6G10880)-RELATED"/>
    <property type="match status" value="1"/>
</dbReference>
<evidence type="ECO:0000256" key="3">
    <source>
        <dbReference type="ARBA" id="ARBA00022630"/>
    </source>
</evidence>
<comment type="similarity">
    <text evidence="2">Belongs to the acyl-CoA dehydrogenase family.</text>
</comment>
<dbReference type="Pfam" id="PF00173">
    <property type="entry name" value="Cyt-b5"/>
    <property type="match status" value="1"/>
</dbReference>
<dbReference type="Gene3D" id="2.40.110.10">
    <property type="entry name" value="Butyryl-CoA Dehydrogenase, subunit A, domain 2"/>
    <property type="match status" value="1"/>
</dbReference>
<comment type="cofactor">
    <cofactor evidence="1">
        <name>FAD</name>
        <dbReference type="ChEBI" id="CHEBI:57692"/>
    </cofactor>
</comment>
<dbReference type="InterPro" id="IPR009100">
    <property type="entry name" value="AcylCoA_DH/oxidase_NM_dom_sf"/>
</dbReference>
<evidence type="ECO:0000256" key="2">
    <source>
        <dbReference type="ARBA" id="ARBA00009347"/>
    </source>
</evidence>
<evidence type="ECO:0000313" key="8">
    <source>
        <dbReference type="EMBL" id="KAH7048361.1"/>
    </source>
</evidence>